<evidence type="ECO:0000256" key="1">
    <source>
        <dbReference type="ARBA" id="ARBA00010466"/>
    </source>
</evidence>
<proteinExistence type="inferred from homology"/>
<dbReference type="GO" id="GO:0003677">
    <property type="term" value="F:DNA binding"/>
    <property type="evidence" value="ECO:0007669"/>
    <property type="project" value="UniProtKB-KW"/>
</dbReference>
<evidence type="ECO:0000256" key="3">
    <source>
        <dbReference type="ARBA" id="ARBA00023125"/>
    </source>
</evidence>
<protein>
    <submittedName>
        <fullName evidence="6">DNA-binding transcriptional regulator</fullName>
    </submittedName>
</protein>
<dbReference type="InterPro" id="IPR051054">
    <property type="entry name" value="SorC_transcr_regulators"/>
</dbReference>
<dbReference type="OrthoDB" id="9806345at2"/>
<comment type="similarity">
    <text evidence="1">Belongs to the SorC transcriptional regulatory family.</text>
</comment>
<dbReference type="GO" id="GO:0006352">
    <property type="term" value="P:DNA-templated transcription initiation"/>
    <property type="evidence" value="ECO:0007669"/>
    <property type="project" value="InterPro"/>
</dbReference>
<keyword evidence="2" id="KW-0805">Transcription regulation</keyword>
<dbReference type="Proteomes" id="UP000233491">
    <property type="component" value="Unassembled WGS sequence"/>
</dbReference>
<dbReference type="InterPro" id="IPR037171">
    <property type="entry name" value="NagB/RpiA_transferase-like"/>
</dbReference>
<dbReference type="RefSeq" id="WP_101288981.1">
    <property type="nucleotide sequence ID" value="NZ_FOUQ01000005.1"/>
</dbReference>
<gene>
    <name evidence="6" type="ORF">CXZ10_08340</name>
</gene>
<evidence type="ECO:0000313" key="6">
    <source>
        <dbReference type="EMBL" id="PKR89673.1"/>
    </source>
</evidence>
<sequence length="316" mass="34341">MNEANDELAFEPHEEELLSRVAWHYYHDGLTQSEIGERLNLSRIKVSRMLDRGRKMGLIHVHINSSYGGCFALEARLQEIYGLDEARVIPAQETGNINDRLAEAASQYLMGRLKDQEMLAVGWGATVMGTLQRLARTLSYRDISLVSLTGGVSAYIEGVASGRSSQNVHLIPAPLVVSQENIAEAIRAERHVVEVMSMARTANYALVGIGAVADEATLIASGYASRSQFEIFRRQGAVGDIIGIFYDQNGEPLDLPFHKMLVGLDFGALSAIPQVIAAAGGPKKIDAIRAAARGGRIDVLITDEPTAQAIIEKDQA</sequence>
<dbReference type="Pfam" id="PF04198">
    <property type="entry name" value="Sugar-bind"/>
    <property type="match status" value="1"/>
</dbReference>
<dbReference type="Gene3D" id="1.10.10.10">
    <property type="entry name" value="Winged helix-like DNA-binding domain superfamily/Winged helix DNA-binding domain"/>
    <property type="match status" value="1"/>
</dbReference>
<comment type="caution">
    <text evidence="6">The sequence shown here is derived from an EMBL/GenBank/DDBJ whole genome shotgun (WGS) entry which is preliminary data.</text>
</comment>
<dbReference type="EMBL" id="PJNW01000005">
    <property type="protein sequence ID" value="PKR89673.1"/>
    <property type="molecule type" value="Genomic_DNA"/>
</dbReference>
<accession>A0A1I4TEA2</accession>
<name>A0A1I4TEA2_9HYPH</name>
<dbReference type="InterPro" id="IPR036388">
    <property type="entry name" value="WH-like_DNA-bd_sf"/>
</dbReference>
<dbReference type="SUPFAM" id="SSF100950">
    <property type="entry name" value="NagB/RpiA/CoA transferase-like"/>
    <property type="match status" value="1"/>
</dbReference>
<evidence type="ECO:0000256" key="4">
    <source>
        <dbReference type="ARBA" id="ARBA00023163"/>
    </source>
</evidence>
<dbReference type="AlphaFoldDB" id="A0A1I4TEA2"/>
<evidence type="ECO:0000256" key="2">
    <source>
        <dbReference type="ARBA" id="ARBA00023015"/>
    </source>
</evidence>
<organism evidence="6 7">
    <name type="scientific">Pleomorphomonas diazotrophica</name>
    <dbReference type="NCBI Taxonomy" id="1166257"/>
    <lineage>
        <taxon>Bacteria</taxon>
        <taxon>Pseudomonadati</taxon>
        <taxon>Pseudomonadota</taxon>
        <taxon>Alphaproteobacteria</taxon>
        <taxon>Hyphomicrobiales</taxon>
        <taxon>Pleomorphomonadaceae</taxon>
        <taxon>Pleomorphomonas</taxon>
    </lineage>
</organism>
<keyword evidence="3 6" id="KW-0238">DNA-binding</keyword>
<keyword evidence="7" id="KW-1185">Reference proteome</keyword>
<reference evidence="6 7" key="1">
    <citation type="submission" date="2017-12" db="EMBL/GenBank/DDBJ databases">
        <title>Anaerobic carbon monoxide metabolism by Pleomorphomonas carboxyditropha sp. nov., a new mesophilic hydrogenogenic carboxidotroph.</title>
        <authorList>
            <person name="Esquivel-Elizondo S."/>
            <person name="Krajmalnik-Brown R."/>
        </authorList>
    </citation>
    <scope>NUCLEOTIDE SEQUENCE [LARGE SCALE GENOMIC DNA]</scope>
    <source>
        <strain evidence="6 7">R5-392</strain>
    </source>
</reference>
<dbReference type="GO" id="GO:0030246">
    <property type="term" value="F:carbohydrate binding"/>
    <property type="evidence" value="ECO:0007669"/>
    <property type="project" value="InterPro"/>
</dbReference>
<feature type="domain" description="Sugar-binding" evidence="5">
    <location>
        <begin position="67"/>
        <end position="311"/>
    </location>
</feature>
<dbReference type="PANTHER" id="PTHR34294:SF1">
    <property type="entry name" value="TRANSCRIPTIONAL REGULATOR LSRR"/>
    <property type="match status" value="1"/>
</dbReference>
<dbReference type="Gene3D" id="3.40.50.1360">
    <property type="match status" value="1"/>
</dbReference>
<evidence type="ECO:0000313" key="7">
    <source>
        <dbReference type="Proteomes" id="UP000233491"/>
    </source>
</evidence>
<dbReference type="InterPro" id="IPR007324">
    <property type="entry name" value="Sugar-bd_dom_put"/>
</dbReference>
<dbReference type="PANTHER" id="PTHR34294">
    <property type="entry name" value="TRANSCRIPTIONAL REGULATOR-RELATED"/>
    <property type="match status" value="1"/>
</dbReference>
<keyword evidence="4" id="KW-0804">Transcription</keyword>
<evidence type="ECO:0000259" key="5">
    <source>
        <dbReference type="Pfam" id="PF04198"/>
    </source>
</evidence>
<dbReference type="GO" id="GO:0003700">
    <property type="term" value="F:DNA-binding transcription factor activity"/>
    <property type="evidence" value="ECO:0007669"/>
    <property type="project" value="InterPro"/>
</dbReference>